<dbReference type="Pfam" id="PF18044">
    <property type="entry name" value="zf-CCCH_4"/>
    <property type="match status" value="1"/>
</dbReference>
<feature type="compositionally biased region" description="Low complexity" evidence="5">
    <location>
        <begin position="327"/>
        <end position="362"/>
    </location>
</feature>
<dbReference type="SMART" id="SM00356">
    <property type="entry name" value="ZnF_C3H1"/>
    <property type="match status" value="1"/>
</dbReference>
<dbReference type="PANTHER" id="PTHR21099:SF2">
    <property type="entry name" value="SI:CH211-113E8.11"/>
    <property type="match status" value="1"/>
</dbReference>
<dbReference type="OMA" id="PNRHDIC"/>
<feature type="region of interest" description="Disordered" evidence="5">
    <location>
        <begin position="235"/>
        <end position="471"/>
    </location>
</feature>
<evidence type="ECO:0000313" key="8">
    <source>
        <dbReference type="Proteomes" id="UP000007322"/>
    </source>
</evidence>
<evidence type="ECO:0000256" key="2">
    <source>
        <dbReference type="ARBA" id="ARBA00022771"/>
    </source>
</evidence>
<dbReference type="RefSeq" id="XP_003663763.1">
    <property type="nucleotide sequence ID" value="XM_003663715.1"/>
</dbReference>
<dbReference type="Gene3D" id="4.10.1000.10">
    <property type="entry name" value="Zinc finger, CCCH-type"/>
    <property type="match status" value="1"/>
</dbReference>
<feature type="domain" description="C3H1-type" evidence="6">
    <location>
        <begin position="1"/>
        <end position="25"/>
    </location>
</feature>
<protein>
    <recommendedName>
        <fullName evidence="6">C3H1-type domain-containing protein</fullName>
    </recommendedName>
</protein>
<evidence type="ECO:0000256" key="4">
    <source>
        <dbReference type="PROSITE-ProRule" id="PRU00723"/>
    </source>
</evidence>
<evidence type="ECO:0000256" key="1">
    <source>
        <dbReference type="ARBA" id="ARBA00022723"/>
    </source>
</evidence>
<dbReference type="CDD" id="cd23954">
    <property type="entry name" value="AMO1_CTD"/>
    <property type="match status" value="1"/>
</dbReference>
<sequence>MTVCRYYQQGYCRYGNACKLEHPRKGGQQNYNRFGALSGQGNQGMGGRASDTPAYPGLTAEGIERDLRSELPQWILSCYGPGRDAPEQLWGGYPREQSFEEIRLHFMLGAMAGNPQGALSDIQNLYQNAQQQIQHTLNNIPAAIQFIIDAAKTHPNRIDVCKATSGGAAPDGAFGSQRNAFQQSAPSANPFGATSGPTTGGGVFGQPATLGQKPNPFGAPAAAPAFGQPTQPAAPAFGQPATLGGSSPFGRPAQTTSAFGQTSVLGAKPNPFGAPSLGQPAQPAAPAFGQSGFGQPGILGQRPNPFGTPAGGGGAFSTAAQPAPQSNPFGQPAQQPQQAQNAPNPFGQPANNQPANNPFGQPSAASPFGQPATATPSPFGQPPQQQQQQQQQPAINPFGTSATNAAPANPFGAPATSTALANPFGQPATTSPFSAAGGTTASSAPNPGANPYGPNVTRQHPDISTYATHNPDKTLRMFKGKPVTYEEPKPGSKPVPMVRNFDGTMVRIWMPNGAPPYTTQTEAEPEKYQDPTVMQQWKAFVETGRFAGGVMPEVPPKREFCMWDF</sequence>
<feature type="compositionally biased region" description="Low complexity" evidence="5">
    <location>
        <begin position="402"/>
        <end position="416"/>
    </location>
</feature>
<dbReference type="InterPro" id="IPR000571">
    <property type="entry name" value="Znf_CCCH"/>
</dbReference>
<dbReference type="STRING" id="573729.G2QG53"/>
<keyword evidence="3 4" id="KW-0862">Zinc</keyword>
<dbReference type="eggNOG" id="ENOG502RVHV">
    <property type="taxonomic scope" value="Eukaryota"/>
</dbReference>
<name>G2QG53_THET4</name>
<feature type="zinc finger region" description="C3H1-type" evidence="4">
    <location>
        <begin position="1"/>
        <end position="25"/>
    </location>
</feature>
<evidence type="ECO:0000259" key="6">
    <source>
        <dbReference type="PROSITE" id="PS50103"/>
    </source>
</evidence>
<feature type="compositionally biased region" description="Polar residues" evidence="5">
    <location>
        <begin position="253"/>
        <end position="264"/>
    </location>
</feature>
<dbReference type="SUPFAM" id="SSF90229">
    <property type="entry name" value="CCCH zinc finger"/>
    <property type="match status" value="1"/>
</dbReference>
<dbReference type="GO" id="GO:0008270">
    <property type="term" value="F:zinc ion binding"/>
    <property type="evidence" value="ECO:0007669"/>
    <property type="project" value="UniProtKB-KW"/>
</dbReference>
<feature type="compositionally biased region" description="Low complexity" evidence="5">
    <location>
        <begin position="382"/>
        <end position="393"/>
    </location>
</feature>
<dbReference type="InParanoid" id="G2QG53"/>
<evidence type="ECO:0000256" key="5">
    <source>
        <dbReference type="SAM" id="MobiDB-lite"/>
    </source>
</evidence>
<accession>G2QG53</accession>
<dbReference type="PANTHER" id="PTHR21099">
    <property type="entry name" value="RAD201"/>
    <property type="match status" value="1"/>
</dbReference>
<dbReference type="GO" id="GO:0005634">
    <property type="term" value="C:nucleus"/>
    <property type="evidence" value="ECO:0007669"/>
    <property type="project" value="TreeGrafter"/>
</dbReference>
<dbReference type="HOGENOM" id="CLU_028685_1_0_1"/>
<keyword evidence="2 4" id="KW-0863">Zinc-finger</keyword>
<dbReference type="Proteomes" id="UP000007322">
    <property type="component" value="Chromosome 4"/>
</dbReference>
<dbReference type="InterPro" id="IPR041367">
    <property type="entry name" value="Znf-CCCH_4"/>
</dbReference>
<dbReference type="AlphaFoldDB" id="G2QG53"/>
<reference evidence="7 8" key="1">
    <citation type="journal article" date="2011" name="Nat. Biotechnol.">
        <title>Comparative genomic analysis of the thermophilic biomass-degrading fungi Myceliophthora thermophila and Thielavia terrestris.</title>
        <authorList>
            <person name="Berka R.M."/>
            <person name="Grigoriev I.V."/>
            <person name="Otillar R."/>
            <person name="Salamov A."/>
            <person name="Grimwood J."/>
            <person name="Reid I."/>
            <person name="Ishmael N."/>
            <person name="John T."/>
            <person name="Darmond C."/>
            <person name="Moisan M.-C."/>
            <person name="Henrissat B."/>
            <person name="Coutinho P.M."/>
            <person name="Lombard V."/>
            <person name="Natvig D.O."/>
            <person name="Lindquist E."/>
            <person name="Schmutz J."/>
            <person name="Lucas S."/>
            <person name="Harris P."/>
            <person name="Powlowski J."/>
            <person name="Bellemare A."/>
            <person name="Taylor D."/>
            <person name="Butler G."/>
            <person name="de Vries R.P."/>
            <person name="Allijn I.E."/>
            <person name="van den Brink J."/>
            <person name="Ushinsky S."/>
            <person name="Storms R."/>
            <person name="Powell A.J."/>
            <person name="Paulsen I.T."/>
            <person name="Elbourne L.D.H."/>
            <person name="Baker S.E."/>
            <person name="Magnuson J."/>
            <person name="LaBoissiere S."/>
            <person name="Clutterbuck A.J."/>
            <person name="Martinez D."/>
            <person name="Wogulis M."/>
            <person name="de Leon A.L."/>
            <person name="Rey M.W."/>
            <person name="Tsang A."/>
        </authorList>
    </citation>
    <scope>NUCLEOTIDE SEQUENCE [LARGE SCALE GENOMIC DNA]</scope>
    <source>
        <strain evidence="8">ATCC 42464 / BCRC 31852 / DSM 1799</strain>
    </source>
</reference>
<dbReference type="EMBL" id="CP003005">
    <property type="protein sequence ID" value="AEO58518.1"/>
    <property type="molecule type" value="Genomic_DNA"/>
</dbReference>
<dbReference type="PROSITE" id="PS50103">
    <property type="entry name" value="ZF_C3H1"/>
    <property type="match status" value="1"/>
</dbReference>
<keyword evidence="8" id="KW-1185">Reference proteome</keyword>
<dbReference type="GeneID" id="11510053"/>
<gene>
    <name evidence="7" type="ORF">MYCTH_2065718</name>
</gene>
<feature type="compositionally biased region" description="Low complexity" evidence="5">
    <location>
        <begin position="273"/>
        <end position="290"/>
    </location>
</feature>
<keyword evidence="1 4" id="KW-0479">Metal-binding</keyword>
<dbReference type="VEuPathDB" id="FungiDB:MYCTH_2065718"/>
<feature type="compositionally biased region" description="Low complexity" evidence="5">
    <location>
        <begin position="428"/>
        <end position="455"/>
    </location>
</feature>
<proteinExistence type="predicted"/>
<dbReference type="InterPro" id="IPR036855">
    <property type="entry name" value="Znf_CCCH_sf"/>
</dbReference>
<dbReference type="OrthoDB" id="20729at2759"/>
<dbReference type="KEGG" id="mtm:MYCTH_2065718"/>
<evidence type="ECO:0000256" key="3">
    <source>
        <dbReference type="ARBA" id="ARBA00022833"/>
    </source>
</evidence>
<organism evidence="7 8">
    <name type="scientific">Thermothelomyces thermophilus (strain ATCC 42464 / BCRC 31852 / DSM 1799)</name>
    <name type="common">Sporotrichum thermophile</name>
    <dbReference type="NCBI Taxonomy" id="573729"/>
    <lineage>
        <taxon>Eukaryota</taxon>
        <taxon>Fungi</taxon>
        <taxon>Dikarya</taxon>
        <taxon>Ascomycota</taxon>
        <taxon>Pezizomycotina</taxon>
        <taxon>Sordariomycetes</taxon>
        <taxon>Sordariomycetidae</taxon>
        <taxon>Sordariales</taxon>
        <taxon>Chaetomiaceae</taxon>
        <taxon>Thermothelomyces</taxon>
    </lineage>
</organism>
<evidence type="ECO:0000313" key="7">
    <source>
        <dbReference type="EMBL" id="AEO58518.1"/>
    </source>
</evidence>